<dbReference type="GO" id="GO:0051726">
    <property type="term" value="P:regulation of cell cycle"/>
    <property type="evidence" value="ECO:0007669"/>
    <property type="project" value="InterPro"/>
</dbReference>
<comment type="caution">
    <text evidence="2">The sequence shown here is derived from an EMBL/GenBank/DDBJ whole genome shotgun (WGS) entry which is preliminary data.</text>
</comment>
<reference evidence="2" key="1">
    <citation type="journal article" date="2017" name="Nature">
        <title>The sunflower genome provides insights into oil metabolism, flowering and Asterid evolution.</title>
        <authorList>
            <person name="Badouin H."/>
            <person name="Gouzy J."/>
            <person name="Grassa C.J."/>
            <person name="Murat F."/>
            <person name="Staton S.E."/>
            <person name="Cottret L."/>
            <person name="Lelandais-Briere C."/>
            <person name="Owens G.L."/>
            <person name="Carrere S."/>
            <person name="Mayjonade B."/>
            <person name="Legrand L."/>
            <person name="Gill N."/>
            <person name="Kane N.C."/>
            <person name="Bowers J.E."/>
            <person name="Hubner S."/>
            <person name="Bellec A."/>
            <person name="Berard A."/>
            <person name="Berges H."/>
            <person name="Blanchet N."/>
            <person name="Boniface M.C."/>
            <person name="Brunel D."/>
            <person name="Catrice O."/>
            <person name="Chaidir N."/>
            <person name="Claudel C."/>
            <person name="Donnadieu C."/>
            <person name="Faraut T."/>
            <person name="Fievet G."/>
            <person name="Helmstetter N."/>
            <person name="King M."/>
            <person name="Knapp S.J."/>
            <person name="Lai Z."/>
            <person name="Le Paslier M.C."/>
            <person name="Lippi Y."/>
            <person name="Lorenzon L."/>
            <person name="Mandel J.R."/>
            <person name="Marage G."/>
            <person name="Marchand G."/>
            <person name="Marquand E."/>
            <person name="Bret-Mestries E."/>
            <person name="Morien E."/>
            <person name="Nambeesan S."/>
            <person name="Nguyen T."/>
            <person name="Pegot-Espagnet P."/>
            <person name="Pouilly N."/>
            <person name="Raftis F."/>
            <person name="Sallet E."/>
            <person name="Schiex T."/>
            <person name="Thomas J."/>
            <person name="Vandecasteele C."/>
            <person name="Vares D."/>
            <person name="Vear F."/>
            <person name="Vautrin S."/>
            <person name="Crespi M."/>
            <person name="Mangin B."/>
            <person name="Burke J.M."/>
            <person name="Salse J."/>
            <person name="Munos S."/>
            <person name="Vincourt P."/>
            <person name="Rieseberg L.H."/>
            <person name="Langlade N.B."/>
        </authorList>
    </citation>
    <scope>NUCLEOTIDE SEQUENCE</scope>
    <source>
        <tissue evidence="2">Leaves</tissue>
    </source>
</reference>
<feature type="domain" description="Retinoblastoma-associated protein B-box" evidence="1">
    <location>
        <begin position="69"/>
        <end position="198"/>
    </location>
</feature>
<dbReference type="Gene3D" id="1.10.472.10">
    <property type="entry name" value="Cyclin-like"/>
    <property type="match status" value="1"/>
</dbReference>
<evidence type="ECO:0000313" key="2">
    <source>
        <dbReference type="EMBL" id="KAF5809259.1"/>
    </source>
</evidence>
<dbReference type="PANTHER" id="PTHR13742">
    <property type="entry name" value="RETINOBLASTOMA-ASSOCIATED PROTEIN RB -RELATED"/>
    <property type="match status" value="1"/>
</dbReference>
<dbReference type="InterPro" id="IPR002719">
    <property type="entry name" value="RB_B"/>
</dbReference>
<evidence type="ECO:0000259" key="1">
    <source>
        <dbReference type="Pfam" id="PF01857"/>
    </source>
</evidence>
<organism evidence="2 3">
    <name type="scientific">Helianthus annuus</name>
    <name type="common">Common sunflower</name>
    <dbReference type="NCBI Taxonomy" id="4232"/>
    <lineage>
        <taxon>Eukaryota</taxon>
        <taxon>Viridiplantae</taxon>
        <taxon>Streptophyta</taxon>
        <taxon>Embryophyta</taxon>
        <taxon>Tracheophyta</taxon>
        <taxon>Spermatophyta</taxon>
        <taxon>Magnoliopsida</taxon>
        <taxon>eudicotyledons</taxon>
        <taxon>Gunneridae</taxon>
        <taxon>Pentapetalae</taxon>
        <taxon>asterids</taxon>
        <taxon>campanulids</taxon>
        <taxon>Asterales</taxon>
        <taxon>Asteraceae</taxon>
        <taxon>Asteroideae</taxon>
        <taxon>Heliantheae alliance</taxon>
        <taxon>Heliantheae</taxon>
        <taxon>Helianthus</taxon>
    </lineage>
</organism>
<dbReference type="FunFam" id="1.10.472.10:FF:000067">
    <property type="entry name" value="Retinoblastoma-related protein 1"/>
    <property type="match status" value="1"/>
</dbReference>
<reference evidence="2" key="2">
    <citation type="submission" date="2020-06" db="EMBL/GenBank/DDBJ databases">
        <title>Helianthus annuus Genome sequencing and assembly Release 2.</title>
        <authorList>
            <person name="Gouzy J."/>
            <person name="Langlade N."/>
            <person name="Munos S."/>
        </authorList>
    </citation>
    <scope>NUCLEOTIDE SEQUENCE</scope>
    <source>
        <tissue evidence="2">Leaves</tissue>
    </source>
</reference>
<dbReference type="GO" id="GO:0005634">
    <property type="term" value="C:nucleus"/>
    <property type="evidence" value="ECO:0007669"/>
    <property type="project" value="InterPro"/>
</dbReference>
<dbReference type="PANTHER" id="PTHR13742:SF17">
    <property type="entry name" value="RE32990P-RELATED"/>
    <property type="match status" value="1"/>
</dbReference>
<accession>A0A9K3J5R4</accession>
<keyword evidence="3" id="KW-1185">Reference proteome</keyword>
<proteinExistence type="predicted"/>
<gene>
    <name evidence="2" type="ORF">HanXRQr2_Chr04g0155081</name>
</gene>
<dbReference type="SUPFAM" id="SSF47954">
    <property type="entry name" value="Cyclin-like"/>
    <property type="match status" value="1"/>
</dbReference>
<protein>
    <submittedName>
        <fullName evidence="2">Transcription repressor RB family</fullName>
    </submittedName>
</protein>
<dbReference type="InterPro" id="IPR028309">
    <property type="entry name" value="RB_fam"/>
</dbReference>
<dbReference type="GO" id="GO:0006357">
    <property type="term" value="P:regulation of transcription by RNA polymerase II"/>
    <property type="evidence" value="ECO:0007669"/>
    <property type="project" value="InterPro"/>
</dbReference>
<evidence type="ECO:0000313" key="3">
    <source>
        <dbReference type="Proteomes" id="UP000215914"/>
    </source>
</evidence>
<dbReference type="Pfam" id="PF01857">
    <property type="entry name" value="RB_B"/>
    <property type="match status" value="1"/>
</dbReference>
<dbReference type="Proteomes" id="UP000215914">
    <property type="component" value="Unassembled WGS sequence"/>
</dbReference>
<sequence>MKDKPKLTDKKIEKKLKFYSIKKKKKIRTRQTKLKAYNLSSLAECLPDLESSKQETPAGRGETCAEETSVNLFFSEIVNLAAARINGMVERLELSQEIRERVYSLFQQILSHRTRLLFNRHIDQIVLCCFYGIAKVSQLSLTFKEIIHGYRKQPNYVSQVIRHVYVDDARSSLSNVKTGQNHVDIIMFYNEVFLPAVKPLLLELAEVAQTTNQVSETNNHDQGPCSGSPKVSVFPDMSPKKMDALISHGSESSCYAQCVGDTTHEYQSPLKDLTAIDSRLNGNCAIVSGSCGGS</sequence>
<name>A0A9K3J5R4_HELAN</name>
<dbReference type="AlphaFoldDB" id="A0A9K3J5R4"/>
<dbReference type="InterPro" id="IPR036915">
    <property type="entry name" value="Cyclin-like_sf"/>
</dbReference>
<dbReference type="EMBL" id="MNCJ02000319">
    <property type="protein sequence ID" value="KAF5809259.1"/>
    <property type="molecule type" value="Genomic_DNA"/>
</dbReference>
<dbReference type="Gramene" id="mRNA:HanXRQr2_Chr04g0155081">
    <property type="protein sequence ID" value="mRNA:HanXRQr2_Chr04g0155081"/>
    <property type="gene ID" value="HanXRQr2_Chr04g0155081"/>
</dbReference>